<reference evidence="15" key="1">
    <citation type="submission" date="2020-03" db="EMBL/GenBank/DDBJ databases">
        <title>A mixture of massive structural variations and highly conserved coding sequences in Ustilaginoidea virens genome.</title>
        <authorList>
            <person name="Zhang K."/>
            <person name="Zhao Z."/>
            <person name="Zhang Z."/>
            <person name="Li Y."/>
            <person name="Hsiang T."/>
            <person name="Sun W."/>
        </authorList>
    </citation>
    <scope>NUCLEOTIDE SEQUENCE</scope>
    <source>
        <strain evidence="15">UV-8b</strain>
    </source>
</reference>
<comment type="function">
    <text evidence="13">Catalyzes the hydrolysis of complex carboxylic polyesters found in the cell wall of plants. Degrades cutin, a macromolecule that forms the structure of the plant cuticle.</text>
</comment>
<comment type="subcellular location">
    <subcellularLocation>
        <location evidence="1 13">Secreted</location>
    </subcellularLocation>
</comment>
<sequence length="278" mass="29386">MRLYSVQQASRTSRAVRPRARSATPRRPWLLRLGLGMRLLLALVALFSHLAAAAPAVASAGRPGPGFAALQARQFGFGIGLGESNDLLQGSASECPLAIFIFARGTTEPGNLGSLGPLIVNTLRRRLGASKVWAQGVGGAYRAGFPENAMPLGTSPAAINEMKRLLALAHSKCPRAQIVAGGYSQGSALAAAAVGQVRRSIRRTIAGVVLFGYTKNQQNRGRIPNFPPSRTKVYCNTGDMVCMGTLFIMPAHLQYQGIASGPAGEWLLSKLHIDQGGD</sequence>
<comment type="similarity">
    <text evidence="2 13">Belongs to the cutinase family.</text>
</comment>
<evidence type="ECO:0000256" key="11">
    <source>
        <dbReference type="PIRSR" id="PIRSR611150-1"/>
    </source>
</evidence>
<keyword evidence="4 13" id="KW-0719">Serine esterase</keyword>
<keyword evidence="9 12" id="KW-1015">Disulfide bond</keyword>
<evidence type="ECO:0000256" key="5">
    <source>
        <dbReference type="ARBA" id="ARBA00022525"/>
    </source>
</evidence>
<dbReference type="SUPFAM" id="SSF53474">
    <property type="entry name" value="alpha/beta-Hydrolases"/>
    <property type="match status" value="1"/>
</dbReference>
<dbReference type="GO" id="GO:0005576">
    <property type="term" value="C:extracellular region"/>
    <property type="evidence" value="ECO:0007669"/>
    <property type="project" value="UniProtKB-SubCell"/>
</dbReference>
<evidence type="ECO:0000256" key="10">
    <source>
        <dbReference type="ARBA" id="ARBA00034045"/>
    </source>
</evidence>
<comment type="catalytic activity">
    <reaction evidence="10 13">
        <text>cutin + H2O = cutin monomers.</text>
        <dbReference type="EC" id="3.1.1.74"/>
    </reaction>
</comment>
<evidence type="ECO:0000256" key="13">
    <source>
        <dbReference type="RuleBase" id="RU361263"/>
    </source>
</evidence>
<keyword evidence="16" id="KW-1185">Reference proteome</keyword>
<feature type="active site" description="Nucleophile" evidence="11">
    <location>
        <position position="184"/>
    </location>
</feature>
<feature type="active site" evidence="11">
    <location>
        <position position="239"/>
    </location>
</feature>
<evidence type="ECO:0000256" key="12">
    <source>
        <dbReference type="PIRSR" id="PIRSR611150-2"/>
    </source>
</evidence>
<evidence type="ECO:0000256" key="7">
    <source>
        <dbReference type="ARBA" id="ARBA00022801"/>
    </source>
</evidence>
<dbReference type="InterPro" id="IPR011150">
    <property type="entry name" value="Cutinase_monf"/>
</dbReference>
<dbReference type="InterPro" id="IPR043580">
    <property type="entry name" value="CUTINASE_1"/>
</dbReference>
<dbReference type="SMART" id="SM01110">
    <property type="entry name" value="Cutinase"/>
    <property type="match status" value="1"/>
</dbReference>
<protein>
    <recommendedName>
        <fullName evidence="3 13">Cutinase</fullName>
        <ecNumber evidence="3 13">3.1.1.74</ecNumber>
    </recommendedName>
</protein>
<dbReference type="Pfam" id="PF01083">
    <property type="entry name" value="Cutinase"/>
    <property type="match status" value="1"/>
</dbReference>
<feature type="disulfide bond" evidence="12">
    <location>
        <begin position="95"/>
        <end position="173"/>
    </location>
</feature>
<dbReference type="AlphaFoldDB" id="A0A8E5HUG1"/>
<dbReference type="RefSeq" id="XP_042999419.1">
    <property type="nucleotide sequence ID" value="XM_043143486.1"/>
</dbReference>
<evidence type="ECO:0000256" key="14">
    <source>
        <dbReference type="SAM" id="MobiDB-lite"/>
    </source>
</evidence>
<feature type="active site" description="Proton donor/acceptor" evidence="11">
    <location>
        <position position="252"/>
    </location>
</feature>
<dbReference type="InterPro" id="IPR029058">
    <property type="entry name" value="AB_hydrolase_fold"/>
</dbReference>
<keyword evidence="7 13" id="KW-0378">Hydrolase</keyword>
<evidence type="ECO:0000313" key="15">
    <source>
        <dbReference type="EMBL" id="QUC21746.1"/>
    </source>
</evidence>
<keyword evidence="5 13" id="KW-0964">Secreted</keyword>
<dbReference type="FunFam" id="3.40.50.1820:FF:000235">
    <property type="entry name" value="Cutinase 1"/>
    <property type="match status" value="1"/>
</dbReference>
<evidence type="ECO:0000256" key="8">
    <source>
        <dbReference type="ARBA" id="ARBA00023026"/>
    </source>
</evidence>
<keyword evidence="8" id="KW-0843">Virulence</keyword>
<organism evidence="15 16">
    <name type="scientific">Ustilaginoidea virens</name>
    <name type="common">Rice false smut fungus</name>
    <name type="synonym">Villosiclava virens</name>
    <dbReference type="NCBI Taxonomy" id="1159556"/>
    <lineage>
        <taxon>Eukaryota</taxon>
        <taxon>Fungi</taxon>
        <taxon>Dikarya</taxon>
        <taxon>Ascomycota</taxon>
        <taxon>Pezizomycotina</taxon>
        <taxon>Sordariomycetes</taxon>
        <taxon>Hypocreomycetidae</taxon>
        <taxon>Hypocreales</taxon>
        <taxon>Clavicipitaceae</taxon>
        <taxon>Ustilaginoidea</taxon>
    </lineage>
</organism>
<dbReference type="GO" id="GO:0016052">
    <property type="term" value="P:carbohydrate catabolic process"/>
    <property type="evidence" value="ECO:0007669"/>
    <property type="project" value="TreeGrafter"/>
</dbReference>
<dbReference type="EMBL" id="CP072756">
    <property type="protein sequence ID" value="QUC21746.1"/>
    <property type="molecule type" value="Genomic_DNA"/>
</dbReference>
<dbReference type="Proteomes" id="UP000027002">
    <property type="component" value="Chromosome 4"/>
</dbReference>
<dbReference type="GO" id="GO:0050525">
    <property type="term" value="F:cutinase activity"/>
    <property type="evidence" value="ECO:0007669"/>
    <property type="project" value="UniProtKB-UniRule"/>
</dbReference>
<feature type="disulfide bond" evidence="12">
    <location>
        <begin position="235"/>
        <end position="242"/>
    </location>
</feature>
<evidence type="ECO:0000256" key="1">
    <source>
        <dbReference type="ARBA" id="ARBA00004613"/>
    </source>
</evidence>
<evidence type="ECO:0000256" key="3">
    <source>
        <dbReference type="ARBA" id="ARBA00013095"/>
    </source>
</evidence>
<accession>A0A8E5HUG1</accession>
<dbReference type="InterPro" id="IPR000675">
    <property type="entry name" value="Cutinase/axe"/>
</dbReference>
<dbReference type="OrthoDB" id="3225429at2759"/>
<evidence type="ECO:0000256" key="4">
    <source>
        <dbReference type="ARBA" id="ARBA00022487"/>
    </source>
</evidence>
<dbReference type="InterPro" id="IPR043579">
    <property type="entry name" value="CUTINASE_2"/>
</dbReference>
<dbReference type="Gene3D" id="3.40.50.1820">
    <property type="entry name" value="alpha/beta hydrolase"/>
    <property type="match status" value="1"/>
</dbReference>
<dbReference type="PROSITE" id="PS00155">
    <property type="entry name" value="CUTINASE_1"/>
    <property type="match status" value="1"/>
</dbReference>
<evidence type="ECO:0000313" key="16">
    <source>
        <dbReference type="Proteomes" id="UP000027002"/>
    </source>
</evidence>
<evidence type="ECO:0000256" key="6">
    <source>
        <dbReference type="ARBA" id="ARBA00022729"/>
    </source>
</evidence>
<gene>
    <name evidence="15" type="ORF">UV8b_05989</name>
</gene>
<proteinExistence type="inferred from homology"/>
<dbReference type="PANTHER" id="PTHR48250:SF3">
    <property type="entry name" value="CUTINASE 1-RELATED"/>
    <property type="match status" value="1"/>
</dbReference>
<dbReference type="PANTHER" id="PTHR48250">
    <property type="entry name" value="CUTINASE 2-RELATED"/>
    <property type="match status" value="1"/>
</dbReference>
<dbReference type="EC" id="3.1.1.74" evidence="3 13"/>
<dbReference type="KEGG" id="uvi:66066766"/>
<keyword evidence="6" id="KW-0732">Signal</keyword>
<dbReference type="PROSITE" id="PS00931">
    <property type="entry name" value="CUTINASE_2"/>
    <property type="match status" value="1"/>
</dbReference>
<dbReference type="PRINTS" id="PR00129">
    <property type="entry name" value="CUTINASE"/>
</dbReference>
<name>A0A8E5HUG1_USTVR</name>
<dbReference type="GeneID" id="66066766"/>
<evidence type="ECO:0000256" key="9">
    <source>
        <dbReference type="ARBA" id="ARBA00023157"/>
    </source>
</evidence>
<evidence type="ECO:0000256" key="2">
    <source>
        <dbReference type="ARBA" id="ARBA00007534"/>
    </source>
</evidence>
<feature type="region of interest" description="Disordered" evidence="14">
    <location>
        <begin position="1"/>
        <end position="20"/>
    </location>
</feature>